<organism evidence="2 3">
    <name type="scientific">Hyphobacterium vulgare</name>
    <dbReference type="NCBI Taxonomy" id="1736751"/>
    <lineage>
        <taxon>Bacteria</taxon>
        <taxon>Pseudomonadati</taxon>
        <taxon>Pseudomonadota</taxon>
        <taxon>Alphaproteobacteria</taxon>
        <taxon>Maricaulales</taxon>
        <taxon>Maricaulaceae</taxon>
        <taxon>Hyphobacterium</taxon>
    </lineage>
</organism>
<evidence type="ECO:0008006" key="4">
    <source>
        <dbReference type="Google" id="ProtNLM"/>
    </source>
</evidence>
<gene>
    <name evidence="2" type="ORF">ACFOOR_05775</name>
</gene>
<name>A0ABV6ZW64_9PROT</name>
<dbReference type="Proteomes" id="UP001595379">
    <property type="component" value="Unassembled WGS sequence"/>
</dbReference>
<evidence type="ECO:0000256" key="1">
    <source>
        <dbReference type="SAM" id="MobiDB-lite"/>
    </source>
</evidence>
<feature type="region of interest" description="Disordered" evidence="1">
    <location>
        <begin position="72"/>
        <end position="99"/>
    </location>
</feature>
<dbReference type="EMBL" id="JBHRSV010000005">
    <property type="protein sequence ID" value="MFC2925609.1"/>
    <property type="molecule type" value="Genomic_DNA"/>
</dbReference>
<sequence length="99" mass="10842">MRVVVLAAGLLVAACATTEGDSTSYQQAREEGTVTGVNEAGDRVRCERIRETGSRFTERVCRTEREWELIEENARQAAQDSQNRIMPDQGPTPSGTGGR</sequence>
<accession>A0ABV6ZW64</accession>
<keyword evidence="3" id="KW-1185">Reference proteome</keyword>
<proteinExistence type="predicted"/>
<evidence type="ECO:0000313" key="2">
    <source>
        <dbReference type="EMBL" id="MFC2925609.1"/>
    </source>
</evidence>
<comment type="caution">
    <text evidence="2">The sequence shown here is derived from an EMBL/GenBank/DDBJ whole genome shotgun (WGS) entry which is preliminary data.</text>
</comment>
<dbReference type="PROSITE" id="PS51257">
    <property type="entry name" value="PROKAR_LIPOPROTEIN"/>
    <property type="match status" value="1"/>
</dbReference>
<reference evidence="3" key="1">
    <citation type="journal article" date="2019" name="Int. J. Syst. Evol. Microbiol.">
        <title>The Global Catalogue of Microorganisms (GCM) 10K type strain sequencing project: providing services to taxonomists for standard genome sequencing and annotation.</title>
        <authorList>
            <consortium name="The Broad Institute Genomics Platform"/>
            <consortium name="The Broad Institute Genome Sequencing Center for Infectious Disease"/>
            <person name="Wu L."/>
            <person name="Ma J."/>
        </authorList>
    </citation>
    <scope>NUCLEOTIDE SEQUENCE [LARGE SCALE GENOMIC DNA]</scope>
    <source>
        <strain evidence="3">KCTC 52487</strain>
    </source>
</reference>
<protein>
    <recommendedName>
        <fullName evidence="4">Lipoprotein</fullName>
    </recommendedName>
</protein>
<dbReference type="RefSeq" id="WP_343165374.1">
    <property type="nucleotide sequence ID" value="NZ_JBHRSV010000005.1"/>
</dbReference>
<evidence type="ECO:0000313" key="3">
    <source>
        <dbReference type="Proteomes" id="UP001595379"/>
    </source>
</evidence>